<dbReference type="Proteomes" id="UP000034071">
    <property type="component" value="Chromosome"/>
</dbReference>
<dbReference type="AlphaFoldDB" id="A0A0F6RC15"/>
<evidence type="ECO:0000256" key="1">
    <source>
        <dbReference type="ARBA" id="ARBA00005006"/>
    </source>
</evidence>
<dbReference type="PANTHER" id="PTHR38761:SF1">
    <property type="entry name" value="GLUTAMATE--CYSTEINE LIGASE"/>
    <property type="match status" value="1"/>
</dbReference>
<dbReference type="SUPFAM" id="SSF55931">
    <property type="entry name" value="Glutamine synthetase/guanido kinase"/>
    <property type="match status" value="1"/>
</dbReference>
<comment type="similarity">
    <text evidence="2 8">Belongs to the glutamate--cysteine ligase type 1 family. Type 1 subfamily.</text>
</comment>
<organism evidence="11 12">
    <name type="scientific">Kangiella geojedonensis</name>
    <dbReference type="NCBI Taxonomy" id="914150"/>
    <lineage>
        <taxon>Bacteria</taxon>
        <taxon>Pseudomonadati</taxon>
        <taxon>Pseudomonadota</taxon>
        <taxon>Gammaproteobacteria</taxon>
        <taxon>Kangiellales</taxon>
        <taxon>Kangiellaceae</taxon>
        <taxon>Kangiella</taxon>
    </lineage>
</organism>
<evidence type="ECO:0000256" key="4">
    <source>
        <dbReference type="ARBA" id="ARBA00022684"/>
    </source>
</evidence>
<dbReference type="GO" id="GO:0004357">
    <property type="term" value="F:glutamate-cysteine ligase activity"/>
    <property type="evidence" value="ECO:0007669"/>
    <property type="project" value="UniProtKB-UniRule"/>
</dbReference>
<feature type="domain" description="Glutamate--cysteine ligase" evidence="10">
    <location>
        <begin position="15"/>
        <end position="383"/>
    </location>
</feature>
<keyword evidence="4 8" id="KW-0317">Glutathione biosynthesis</keyword>
<evidence type="ECO:0000256" key="5">
    <source>
        <dbReference type="ARBA" id="ARBA00022741"/>
    </source>
</evidence>
<dbReference type="GO" id="GO:0006750">
    <property type="term" value="P:glutathione biosynthetic process"/>
    <property type="evidence" value="ECO:0007669"/>
    <property type="project" value="UniProtKB-UniRule"/>
</dbReference>
<dbReference type="GO" id="GO:0005829">
    <property type="term" value="C:cytosol"/>
    <property type="evidence" value="ECO:0007669"/>
    <property type="project" value="TreeGrafter"/>
</dbReference>
<dbReference type="GO" id="GO:0005524">
    <property type="term" value="F:ATP binding"/>
    <property type="evidence" value="ECO:0007669"/>
    <property type="project" value="UniProtKB-KW"/>
</dbReference>
<keyword evidence="5 8" id="KW-0547">Nucleotide-binding</keyword>
<dbReference type="InterPro" id="IPR014746">
    <property type="entry name" value="Gln_synth/guanido_kin_cat_dom"/>
</dbReference>
<comment type="pathway">
    <text evidence="1 8 9">Sulfur metabolism; glutathione biosynthesis; glutathione from L-cysteine and L-glutamate: step 1/2.</text>
</comment>
<keyword evidence="12" id="KW-1185">Reference proteome</keyword>
<dbReference type="OrthoDB" id="9803907at2"/>
<dbReference type="RefSeq" id="WP_046560807.1">
    <property type="nucleotide sequence ID" value="NZ_CP010975.1"/>
</dbReference>
<evidence type="ECO:0000256" key="6">
    <source>
        <dbReference type="ARBA" id="ARBA00022840"/>
    </source>
</evidence>
<dbReference type="InterPro" id="IPR006334">
    <property type="entry name" value="Glut_cys_ligase"/>
</dbReference>
<keyword evidence="6 8" id="KW-0067">ATP-binding</keyword>
<evidence type="ECO:0000256" key="9">
    <source>
        <dbReference type="RuleBase" id="RU004391"/>
    </source>
</evidence>
<sequence>MFEPKLNRSALSFIESEAAESLTRINRGVEKESLRVTPDGYLSKRPHPKEWGSALTNQYITTDYSEALPELITPVAQGREAPRKWLDDIHSYIYQHMDDEVLWVGSMPCIMTKEDDVPLAEYGSSNVGMMKHVYRRGLGYRYGRYMQTIAGVHYNFSLPDEFWPSYQQFYGDSSELQDFISNQYLGLIRNYLRYCWLLPYLFGASPAICKSFMKGEGGAFLTEDSDGTMYGDYSTSLRMSDLGYQNNAQAKFSIRHNDLHEYTAELERAIRTPDEFYQELGVKVDGEYRQLNANLLQIENEYYAKIRPKRVIKSGERPTQALNRAGVQYIEVRSLDLNPFDPVGISQSQVDFLDVFMLFCLLQESKNQSDRENAENDENFRRVVYYGRKPDLNLLRNNRSLPLKEASLQIFEEMRPVAVLLDKCNHTRAYTKALSEAIDMAKDPSKTLSGLYYDAIKRSGKGYFGYTMELSTKAQQQFLSQTVEPQIQELFAQEAEKSIIDQQLIEKSETLSFEEYLEQYFAI</sequence>
<dbReference type="HOGENOM" id="CLU_020728_3_0_6"/>
<dbReference type="GO" id="GO:0046872">
    <property type="term" value="F:metal ion binding"/>
    <property type="evidence" value="ECO:0007669"/>
    <property type="project" value="TreeGrafter"/>
</dbReference>
<protein>
    <recommendedName>
        <fullName evidence="8">Glutamate--cysteine ligase</fullName>
        <ecNumber evidence="8">6.3.2.2</ecNumber>
    </recommendedName>
    <alternativeName>
        <fullName evidence="8">Gamma-ECS</fullName>
        <shortName evidence="8">GCS</shortName>
    </alternativeName>
    <alternativeName>
        <fullName evidence="8">Gamma-glutamylcysteine synthetase</fullName>
    </alternativeName>
</protein>
<dbReference type="Gene3D" id="3.30.590.20">
    <property type="match status" value="1"/>
</dbReference>
<evidence type="ECO:0000256" key="2">
    <source>
        <dbReference type="ARBA" id="ARBA00008772"/>
    </source>
</evidence>
<dbReference type="STRING" id="914150.TQ33_0664"/>
<accession>A0A0F6RC15</accession>
<dbReference type="EC" id="6.3.2.2" evidence="8"/>
<evidence type="ECO:0000256" key="7">
    <source>
        <dbReference type="ARBA" id="ARBA00048819"/>
    </source>
</evidence>
<evidence type="ECO:0000256" key="3">
    <source>
        <dbReference type="ARBA" id="ARBA00022598"/>
    </source>
</evidence>
<evidence type="ECO:0000256" key="8">
    <source>
        <dbReference type="HAMAP-Rule" id="MF_00578"/>
    </source>
</evidence>
<gene>
    <name evidence="8" type="primary">gshA</name>
    <name evidence="11" type="ORF">TQ33_0664</name>
</gene>
<dbReference type="PANTHER" id="PTHR38761">
    <property type="entry name" value="GLUTAMATE--CYSTEINE LIGASE"/>
    <property type="match status" value="1"/>
</dbReference>
<proteinExistence type="inferred from homology"/>
<dbReference type="EMBL" id="CP010975">
    <property type="protein sequence ID" value="AKE51641.1"/>
    <property type="molecule type" value="Genomic_DNA"/>
</dbReference>
<name>A0A0F6RC15_9GAMM</name>
<reference evidence="11 12" key="1">
    <citation type="submission" date="2015-02" db="EMBL/GenBank/DDBJ databases">
        <title>Complete genome sequence of Kangiella geojedonensis strain YCS-5T.</title>
        <authorList>
            <person name="Kim K.M."/>
        </authorList>
    </citation>
    <scope>NUCLEOTIDE SEQUENCE [LARGE SCALE GENOMIC DNA]</scope>
    <source>
        <strain evidence="11 12">YCS-5</strain>
    </source>
</reference>
<evidence type="ECO:0000313" key="12">
    <source>
        <dbReference type="Proteomes" id="UP000034071"/>
    </source>
</evidence>
<evidence type="ECO:0000259" key="10">
    <source>
        <dbReference type="Pfam" id="PF04262"/>
    </source>
</evidence>
<evidence type="ECO:0000313" key="11">
    <source>
        <dbReference type="EMBL" id="AKE51641.1"/>
    </source>
</evidence>
<dbReference type="Pfam" id="PF04262">
    <property type="entry name" value="Glu_cys_ligase"/>
    <property type="match status" value="1"/>
</dbReference>
<dbReference type="KEGG" id="kge:TQ33_0664"/>
<dbReference type="HAMAP" id="MF_00578">
    <property type="entry name" value="Glu_cys_ligase"/>
    <property type="match status" value="1"/>
</dbReference>
<keyword evidence="3 8" id="KW-0436">Ligase</keyword>
<dbReference type="PATRIC" id="fig|914150.5.peg.675"/>
<dbReference type="NCBIfam" id="TIGR01434">
    <property type="entry name" value="glu_cys_ligase"/>
    <property type="match status" value="1"/>
</dbReference>
<dbReference type="InterPro" id="IPR007370">
    <property type="entry name" value="Glu_cys_ligase"/>
</dbReference>
<dbReference type="UniPathway" id="UPA00142">
    <property type="reaction ID" value="UER00209"/>
</dbReference>
<comment type="catalytic activity">
    <reaction evidence="7 8 9">
        <text>L-cysteine + L-glutamate + ATP = gamma-L-glutamyl-L-cysteine + ADP + phosphate + H(+)</text>
        <dbReference type="Rhea" id="RHEA:13285"/>
        <dbReference type="ChEBI" id="CHEBI:15378"/>
        <dbReference type="ChEBI" id="CHEBI:29985"/>
        <dbReference type="ChEBI" id="CHEBI:30616"/>
        <dbReference type="ChEBI" id="CHEBI:35235"/>
        <dbReference type="ChEBI" id="CHEBI:43474"/>
        <dbReference type="ChEBI" id="CHEBI:58173"/>
        <dbReference type="ChEBI" id="CHEBI:456216"/>
        <dbReference type="EC" id="6.3.2.2"/>
    </reaction>
</comment>